<dbReference type="GO" id="GO:0007165">
    <property type="term" value="P:signal transduction"/>
    <property type="evidence" value="ECO:0007669"/>
    <property type="project" value="InterPro"/>
</dbReference>
<dbReference type="SMART" id="SM00060">
    <property type="entry name" value="FN3"/>
    <property type="match status" value="1"/>
</dbReference>
<dbReference type="Proteomes" id="UP000036681">
    <property type="component" value="Unplaced"/>
</dbReference>
<evidence type="ECO:0000259" key="2">
    <source>
        <dbReference type="PROSITE" id="PS50200"/>
    </source>
</evidence>
<evidence type="ECO:0000313" key="4">
    <source>
        <dbReference type="Proteomes" id="UP000036681"/>
    </source>
</evidence>
<keyword evidence="4" id="KW-1185">Reference proteome</keyword>
<dbReference type="WBParaSite" id="ALUE_0000318101-mRNA-1">
    <property type="protein sequence ID" value="ALUE_0000318101-mRNA-1"/>
    <property type="gene ID" value="ALUE_0000318101"/>
</dbReference>
<dbReference type="InterPro" id="IPR013783">
    <property type="entry name" value="Ig-like_fold"/>
</dbReference>
<dbReference type="InterPro" id="IPR039269">
    <property type="entry name" value="ANKFN1"/>
</dbReference>
<organism evidence="4 5">
    <name type="scientific">Ascaris lumbricoides</name>
    <name type="common">Giant roundworm</name>
    <dbReference type="NCBI Taxonomy" id="6252"/>
    <lineage>
        <taxon>Eukaryota</taxon>
        <taxon>Metazoa</taxon>
        <taxon>Ecdysozoa</taxon>
        <taxon>Nematoda</taxon>
        <taxon>Chromadorea</taxon>
        <taxon>Rhabditida</taxon>
        <taxon>Spirurina</taxon>
        <taxon>Ascaridomorpha</taxon>
        <taxon>Ascaridoidea</taxon>
        <taxon>Ascarididae</taxon>
        <taxon>Ascaris</taxon>
    </lineage>
</organism>
<dbReference type="SUPFAM" id="SSF49265">
    <property type="entry name" value="Fibronectin type III"/>
    <property type="match status" value="1"/>
</dbReference>
<dbReference type="PANTHER" id="PTHR21437">
    <property type="entry name" value="WIDE AWAKE"/>
    <property type="match status" value="1"/>
</dbReference>
<dbReference type="InterPro" id="IPR036116">
    <property type="entry name" value="FN3_sf"/>
</dbReference>
<feature type="domain" description="Fibronectin type-III" evidence="3">
    <location>
        <begin position="278"/>
        <end position="378"/>
    </location>
</feature>
<proteinExistence type="predicted"/>
<dbReference type="GO" id="GO:0000132">
    <property type="term" value="P:establishment of mitotic spindle orientation"/>
    <property type="evidence" value="ECO:0007669"/>
    <property type="project" value="TreeGrafter"/>
</dbReference>
<reference evidence="5" key="1">
    <citation type="submission" date="2023-03" db="UniProtKB">
        <authorList>
            <consortium name="WormBaseParasite"/>
        </authorList>
    </citation>
    <scope>IDENTIFICATION</scope>
</reference>
<evidence type="ECO:0000313" key="5">
    <source>
        <dbReference type="WBParaSite" id="ALUE_0000318101-mRNA-1"/>
    </source>
</evidence>
<dbReference type="GO" id="GO:0005819">
    <property type="term" value="C:spindle"/>
    <property type="evidence" value="ECO:0007669"/>
    <property type="project" value="TreeGrafter"/>
</dbReference>
<dbReference type="Gene3D" id="3.10.20.90">
    <property type="entry name" value="Phosphatidylinositol 3-kinase Catalytic Subunit, Chain A, domain 1"/>
    <property type="match status" value="1"/>
</dbReference>
<dbReference type="AlphaFoldDB" id="A0A9J2P084"/>
<dbReference type="Gene3D" id="2.60.40.10">
    <property type="entry name" value="Immunoglobulins"/>
    <property type="match status" value="1"/>
</dbReference>
<feature type="region of interest" description="Disordered" evidence="1">
    <location>
        <begin position="854"/>
        <end position="882"/>
    </location>
</feature>
<dbReference type="CDD" id="cd17117">
    <property type="entry name" value="RA_ANKFN1_like"/>
    <property type="match status" value="1"/>
</dbReference>
<evidence type="ECO:0000259" key="3">
    <source>
        <dbReference type="PROSITE" id="PS50853"/>
    </source>
</evidence>
<protein>
    <submittedName>
        <fullName evidence="5">Ankyrin repeat and fibronectin type-III domain-containing protein 1</fullName>
    </submittedName>
</protein>
<dbReference type="SMART" id="SM00314">
    <property type="entry name" value="RA"/>
    <property type="match status" value="1"/>
</dbReference>
<sequence>MFERKTAFSIAIVLQTRQQACLSLLGAIRSCKRLSTSQALHLAVMKFLSNFYVSAIIAETFLRMSQPYRIALHHYAGQVTFKVHVSDAHRMALRVLTHKRLAQRSSTPERCMSIPNDLLGCRQGNAESYERSSFSEMTQQQRKHKQNTAGILNALMSVEVDDVEALKAFVAKGGMELDAKIESSHLSGWSLVDVALMLDHRRCASFLMEAGAMPSPELCGTGALLNKIEALQKKTLKDAQRSKNSGLKNKEESRQLKHLEKQLLQLRKMKSIVKNCALPGPLSDATALISASDTITVEWKKPSKQANADILTCVKVEWSLSDSFNQIEGELIVRDIRDSRTDISGLRRGLRYSIRVSAGTMRGFGNPCIVTPRLLLLSGWEDVQDSFKLDNGMNEINMLLQDVEKHQQSAVWQTVFPKFCDASVKKKRTRLKSLFSAGSKFVRNCQRGIYLASVIYSEEKLLCTIDDFLPIIAIDENATNVLKEDLNWTMKLSMCWDRVQYIQESVATSSSNAHFRSNFLDAVAQMQNALGIKDIGRIHYKTINSSEEGTVFIVTVRFVDDLQSIQGLTVHWNMLSKMVCKRGASTAMDTLYKEILNVLNFFESSQIPLRKGLYLCYLKLHSTINTIRVVVPHNVPSMLPYVFIRENGHVSREEWEWLRLLTINASNKPLPAQRDFYNAIVSAASLLVRDLDIDSDLMPLQRLYRLQVFELNFGVSFILLLPRIEDVCSAPSYSWTEVESNDSKRGCSSLPMPVFEMIHLCTYNADFITIYCRLSIFIEHFLTVVQYEQRNCLMESDAKIYGQLLATLNEFQRRLENVWKSARWISTTASTARDKQSKCSLPLSSLLTALETQPTCSTQTDHQTANDAERRSAHSFSGSYSEDNHGEISTGVVRIYAAYQCGFSKGISVRLQIASTTTSREVVALVVEQLAKAAAAGSEHAEEADAHEYCLTAVIGSRERRLRDDFPPLKLQSPWSKGRLFIRRRDCVLAAIQRGNEAVV</sequence>
<evidence type="ECO:0000256" key="1">
    <source>
        <dbReference type="SAM" id="MobiDB-lite"/>
    </source>
</evidence>
<dbReference type="GO" id="GO:0061172">
    <property type="term" value="P:regulation of establishment of bipolar cell polarity"/>
    <property type="evidence" value="ECO:0007669"/>
    <property type="project" value="TreeGrafter"/>
</dbReference>
<dbReference type="InterPro" id="IPR003961">
    <property type="entry name" value="FN3_dom"/>
</dbReference>
<feature type="compositionally biased region" description="Polar residues" evidence="1">
    <location>
        <begin position="854"/>
        <end position="866"/>
    </location>
</feature>
<accession>A0A9J2P084</accession>
<dbReference type="PANTHER" id="PTHR21437:SF1">
    <property type="entry name" value="WIDE AWAKE"/>
    <property type="match status" value="1"/>
</dbReference>
<dbReference type="PROSITE" id="PS50853">
    <property type="entry name" value="FN3"/>
    <property type="match status" value="1"/>
</dbReference>
<dbReference type="InterPro" id="IPR000159">
    <property type="entry name" value="RA_dom"/>
</dbReference>
<dbReference type="CDD" id="cd00063">
    <property type="entry name" value="FN3"/>
    <property type="match status" value="1"/>
</dbReference>
<dbReference type="PROSITE" id="PS50200">
    <property type="entry name" value="RA"/>
    <property type="match status" value="1"/>
</dbReference>
<name>A0A9J2P084_ASCLU</name>
<feature type="domain" description="Ras-associating" evidence="2">
    <location>
        <begin position="889"/>
        <end position="987"/>
    </location>
</feature>